<gene>
    <name evidence="3" type="ORF">C8046_11830</name>
</gene>
<dbReference type="Proteomes" id="UP000245166">
    <property type="component" value="Unassembled WGS sequence"/>
</dbReference>
<dbReference type="OrthoDB" id="3818356at2"/>
<evidence type="ECO:0000313" key="4">
    <source>
        <dbReference type="Proteomes" id="UP000245166"/>
    </source>
</evidence>
<keyword evidence="2" id="KW-0812">Transmembrane</keyword>
<feature type="compositionally biased region" description="Pro residues" evidence="1">
    <location>
        <begin position="15"/>
        <end position="36"/>
    </location>
</feature>
<protein>
    <submittedName>
        <fullName evidence="3">Uncharacterized protein</fullName>
    </submittedName>
</protein>
<evidence type="ECO:0000256" key="2">
    <source>
        <dbReference type="SAM" id="Phobius"/>
    </source>
</evidence>
<proteinExistence type="predicted"/>
<dbReference type="AlphaFoldDB" id="A0A2U1ZW95"/>
<evidence type="ECO:0000256" key="1">
    <source>
        <dbReference type="SAM" id="MobiDB-lite"/>
    </source>
</evidence>
<sequence>MTTENEPPVGDEPAQEPPAPAPTTPPSPVPPMPAPMDPRARRRTLLVLATIAVVAAGTWITVSTLTDPERQARAAATDYLRALEDGDADTAVAALSSTFTPGCPEILTSDVYREVPDRPTGAVVSDVTVYSSVDDDRPRAVVDVVYQRGEGGDSRSAGIELVRTSEGWKVDIESELAAGAPPVGAIVGAGEFTVDDTCSVPASEKVEVRLLPGSYTLGYADPFHLEQAPTFRVTLPGASEQTITPVVRPEVGDAAREQVLAWVTACVEGGWGGPTCEGEEVDVPGYLAPTAGGLVEDLGVGFVRDPAGGWRFDASAAQDVDGTTVCGPDATSWCVPDEPITGTVYFRYTGSVVVDDDGAVTLTKEAR</sequence>
<feature type="region of interest" description="Disordered" evidence="1">
    <location>
        <begin position="1"/>
        <end position="38"/>
    </location>
</feature>
<accession>A0A2U1ZW95</accession>
<comment type="caution">
    <text evidence="3">The sequence shown here is derived from an EMBL/GenBank/DDBJ whole genome shotgun (WGS) entry which is preliminary data.</text>
</comment>
<feature type="transmembrane region" description="Helical" evidence="2">
    <location>
        <begin position="45"/>
        <end position="62"/>
    </location>
</feature>
<organism evidence="3 4">
    <name type="scientific">Serinibacter arcticus</name>
    <dbReference type="NCBI Taxonomy" id="1655435"/>
    <lineage>
        <taxon>Bacteria</taxon>
        <taxon>Bacillati</taxon>
        <taxon>Actinomycetota</taxon>
        <taxon>Actinomycetes</taxon>
        <taxon>Micrococcales</taxon>
        <taxon>Beutenbergiaceae</taxon>
        <taxon>Serinibacter</taxon>
    </lineage>
</organism>
<keyword evidence="2" id="KW-1133">Transmembrane helix</keyword>
<reference evidence="3 4" key="1">
    <citation type="submission" date="2018-03" db="EMBL/GenBank/DDBJ databases">
        <title>Genome assembly of novel Miniimonas species PCH200.</title>
        <authorList>
            <person name="Thakur V."/>
            <person name="Kumar V."/>
            <person name="Singh D."/>
        </authorList>
    </citation>
    <scope>NUCLEOTIDE SEQUENCE [LARGE SCALE GENOMIC DNA]</scope>
    <source>
        <strain evidence="3 4">PCH200</strain>
    </source>
</reference>
<dbReference type="EMBL" id="PYHR01000002">
    <property type="protein sequence ID" value="PWD51241.1"/>
    <property type="molecule type" value="Genomic_DNA"/>
</dbReference>
<keyword evidence="2" id="KW-0472">Membrane</keyword>
<evidence type="ECO:0000313" key="3">
    <source>
        <dbReference type="EMBL" id="PWD51241.1"/>
    </source>
</evidence>
<keyword evidence="4" id="KW-1185">Reference proteome</keyword>
<name>A0A2U1ZW95_9MICO</name>
<dbReference type="RefSeq" id="WP_109229622.1">
    <property type="nucleotide sequence ID" value="NZ_PYHR01000002.1"/>
</dbReference>